<sequence length="368" mass="41494">MPKQPSAADDRNLYQVDGTWYLRVKIDGQPIRESLRTKDQAEAVARRDRRLAELRGHLHSWPEAVGKWLKEYLPDNVDDTTAQRYAVSIGQIAAAVVTDSTADKRVPLEELPVERIAHKTIGEIVNWSKQRRAATNATLRRDLTALSSVLHACVGWGWRDDNPARTWDRSHIKERREPITLPTAAEVERYCANVKPMWAALIRFLAATGMREAEAVGLTHPQIAADGSSIILTRTKGRRARVVPLSHQAGVILGGIPRHIKSQYVFWHDDGQPFRNVASRHIQIRNRINAAAKKADKGLEPLSFRLHDLRHLYAVNYLRDGGSIYDLQLILGHSSVKVTEMYLDYVDPVTRQRAMRIGGGVSQKLAQL</sequence>
<keyword evidence="7" id="KW-1185">Reference proteome</keyword>
<dbReference type="InterPro" id="IPR050090">
    <property type="entry name" value="Tyrosine_recombinase_XerCD"/>
</dbReference>
<evidence type="ECO:0000313" key="7">
    <source>
        <dbReference type="Proteomes" id="UP001628281"/>
    </source>
</evidence>
<protein>
    <submittedName>
        <fullName evidence="6">Tyrosine-type recombinase/integrase</fullName>
    </submittedName>
</protein>
<evidence type="ECO:0000256" key="4">
    <source>
        <dbReference type="ARBA" id="ARBA00023172"/>
    </source>
</evidence>
<organism evidence="6 7">
    <name type="scientific">Azospirillum argentinense</name>
    <dbReference type="NCBI Taxonomy" id="2970906"/>
    <lineage>
        <taxon>Bacteria</taxon>
        <taxon>Pseudomonadati</taxon>
        <taxon>Pseudomonadota</taxon>
        <taxon>Alphaproteobacteria</taxon>
        <taxon>Rhodospirillales</taxon>
        <taxon>Azospirillaceae</taxon>
        <taxon>Azospirillum</taxon>
    </lineage>
</organism>
<comment type="caution">
    <text evidence="6">The sequence shown here is derived from an EMBL/GenBank/DDBJ whole genome shotgun (WGS) entry which is preliminary data.</text>
</comment>
<dbReference type="PANTHER" id="PTHR30349">
    <property type="entry name" value="PHAGE INTEGRASE-RELATED"/>
    <property type="match status" value="1"/>
</dbReference>
<accession>A0ABW8VE75</accession>
<dbReference type="Gene3D" id="1.10.443.10">
    <property type="entry name" value="Intergrase catalytic core"/>
    <property type="match status" value="1"/>
</dbReference>
<keyword evidence="3" id="KW-0238">DNA-binding</keyword>
<proteinExistence type="inferred from homology"/>
<dbReference type="InterPro" id="IPR002104">
    <property type="entry name" value="Integrase_catalytic"/>
</dbReference>
<dbReference type="InterPro" id="IPR013762">
    <property type="entry name" value="Integrase-like_cat_sf"/>
</dbReference>
<evidence type="ECO:0000256" key="1">
    <source>
        <dbReference type="ARBA" id="ARBA00008857"/>
    </source>
</evidence>
<reference evidence="6 7" key="1">
    <citation type="submission" date="2024-11" db="EMBL/GenBank/DDBJ databases">
        <title>Draft genome sequences of two bacteria associated to sugarcane roots in Colombia.</title>
        <authorList>
            <person name="Pardo-Diaz S."/>
            <person name="Masmela-Mendoza J."/>
            <person name="Delgadillo-Duran P."/>
            <person name="Bautista E.J."/>
            <person name="Rojas-Tapias D.F."/>
        </authorList>
    </citation>
    <scope>NUCLEOTIDE SEQUENCE [LARGE SCALE GENOMIC DNA]</scope>
    <source>
        <strain evidence="6 7">Ap18</strain>
    </source>
</reference>
<gene>
    <name evidence="6" type="ORF">ACJ41P_20925</name>
</gene>
<dbReference type="SUPFAM" id="SSF56349">
    <property type="entry name" value="DNA breaking-rejoining enzymes"/>
    <property type="match status" value="1"/>
</dbReference>
<keyword evidence="4" id="KW-0233">DNA recombination</keyword>
<dbReference type="EMBL" id="JBJLSN010000034">
    <property type="protein sequence ID" value="MFL7903611.1"/>
    <property type="molecule type" value="Genomic_DNA"/>
</dbReference>
<dbReference type="RefSeq" id="WP_407824970.1">
    <property type="nucleotide sequence ID" value="NZ_JBJLSN010000034.1"/>
</dbReference>
<dbReference type="InterPro" id="IPR010998">
    <property type="entry name" value="Integrase_recombinase_N"/>
</dbReference>
<evidence type="ECO:0000256" key="3">
    <source>
        <dbReference type="ARBA" id="ARBA00023125"/>
    </source>
</evidence>
<evidence type="ECO:0000256" key="2">
    <source>
        <dbReference type="ARBA" id="ARBA00022908"/>
    </source>
</evidence>
<feature type="domain" description="Tyr recombinase" evidence="5">
    <location>
        <begin position="176"/>
        <end position="356"/>
    </location>
</feature>
<dbReference type="Pfam" id="PF00589">
    <property type="entry name" value="Phage_integrase"/>
    <property type="match status" value="1"/>
</dbReference>
<dbReference type="InterPro" id="IPR011010">
    <property type="entry name" value="DNA_brk_join_enz"/>
</dbReference>
<name>A0ABW8VE75_9PROT</name>
<dbReference type="Proteomes" id="UP001628281">
    <property type="component" value="Unassembled WGS sequence"/>
</dbReference>
<dbReference type="CDD" id="cd00796">
    <property type="entry name" value="INT_Rci_Hp1_C"/>
    <property type="match status" value="1"/>
</dbReference>
<dbReference type="PANTHER" id="PTHR30349:SF64">
    <property type="entry name" value="PROPHAGE INTEGRASE INTD-RELATED"/>
    <property type="match status" value="1"/>
</dbReference>
<dbReference type="Gene3D" id="1.10.150.130">
    <property type="match status" value="1"/>
</dbReference>
<comment type="similarity">
    <text evidence="1">Belongs to the 'phage' integrase family.</text>
</comment>
<evidence type="ECO:0000259" key="5">
    <source>
        <dbReference type="PROSITE" id="PS51898"/>
    </source>
</evidence>
<evidence type="ECO:0000313" key="6">
    <source>
        <dbReference type="EMBL" id="MFL7903611.1"/>
    </source>
</evidence>
<keyword evidence="2" id="KW-0229">DNA integration</keyword>
<dbReference type="PROSITE" id="PS51898">
    <property type="entry name" value="TYR_RECOMBINASE"/>
    <property type="match status" value="1"/>
</dbReference>